<dbReference type="SMART" id="SM00086">
    <property type="entry name" value="PAC"/>
    <property type="match status" value="1"/>
</dbReference>
<dbReference type="CDD" id="cd06225">
    <property type="entry name" value="HAMP"/>
    <property type="match status" value="1"/>
</dbReference>
<dbReference type="InterPro" id="IPR001610">
    <property type="entry name" value="PAC"/>
</dbReference>
<dbReference type="InterPro" id="IPR000014">
    <property type="entry name" value="PAS"/>
</dbReference>
<dbReference type="SMART" id="SM00091">
    <property type="entry name" value="PAS"/>
    <property type="match status" value="1"/>
</dbReference>
<feature type="transmembrane region" description="Helical" evidence="5">
    <location>
        <begin position="500"/>
        <end position="522"/>
    </location>
</feature>
<feature type="transmembrane region" description="Helical" evidence="5">
    <location>
        <begin position="367"/>
        <end position="389"/>
    </location>
</feature>
<feature type="transmembrane region" description="Helical" evidence="5">
    <location>
        <begin position="139"/>
        <end position="158"/>
    </location>
</feature>
<dbReference type="SMART" id="SM00267">
    <property type="entry name" value="GGDEF"/>
    <property type="match status" value="1"/>
</dbReference>
<dbReference type="PROSITE" id="PS50113">
    <property type="entry name" value="PAC"/>
    <property type="match status" value="1"/>
</dbReference>
<dbReference type="PROSITE" id="PS50883">
    <property type="entry name" value="EAL"/>
    <property type="match status" value="1"/>
</dbReference>
<feature type="transmembrane region" description="Helical" evidence="5">
    <location>
        <begin position="247"/>
        <end position="267"/>
    </location>
</feature>
<feature type="domain" description="PAC" evidence="7">
    <location>
        <begin position="706"/>
        <end position="758"/>
    </location>
</feature>
<dbReference type="CDD" id="cd01949">
    <property type="entry name" value="GGDEF"/>
    <property type="match status" value="1"/>
</dbReference>
<dbReference type="InterPro" id="IPR000700">
    <property type="entry name" value="PAS-assoc_C"/>
</dbReference>
<comment type="caution">
    <text evidence="10">The sequence shown here is derived from an EMBL/GenBank/DDBJ whole genome shotgun (WGS) entry which is preliminary data.</text>
</comment>
<dbReference type="Gene3D" id="1.20.1740.10">
    <property type="entry name" value="Amino acid/polyamine transporter I"/>
    <property type="match status" value="1"/>
</dbReference>
<dbReference type="InterPro" id="IPR013655">
    <property type="entry name" value="PAS_fold_3"/>
</dbReference>
<dbReference type="SMART" id="SM00052">
    <property type="entry name" value="EAL"/>
    <property type="match status" value="1"/>
</dbReference>
<feature type="transmembrane region" description="Helical" evidence="5">
    <location>
        <begin position="206"/>
        <end position="227"/>
    </location>
</feature>
<dbReference type="SUPFAM" id="SSF55785">
    <property type="entry name" value="PYP-like sensor domain (PAS domain)"/>
    <property type="match status" value="1"/>
</dbReference>
<organism evidence="10 11">
    <name type="scientific">Undibacterium arcticum</name>
    <dbReference type="NCBI Taxonomy" id="1762892"/>
    <lineage>
        <taxon>Bacteria</taxon>
        <taxon>Pseudomonadati</taxon>
        <taxon>Pseudomonadota</taxon>
        <taxon>Betaproteobacteria</taxon>
        <taxon>Burkholderiales</taxon>
        <taxon>Oxalobacteraceae</taxon>
        <taxon>Undibacterium</taxon>
    </lineage>
</organism>
<evidence type="ECO:0000259" key="6">
    <source>
        <dbReference type="PROSITE" id="PS50112"/>
    </source>
</evidence>
<gene>
    <name evidence="10" type="ORF">ACFOFO_03595</name>
</gene>
<evidence type="ECO:0000313" key="11">
    <source>
        <dbReference type="Proteomes" id="UP001595530"/>
    </source>
</evidence>
<name>A0ABV7EZP5_9BURK</name>
<feature type="domain" description="EAL" evidence="8">
    <location>
        <begin position="932"/>
        <end position="1185"/>
    </location>
</feature>
<dbReference type="CDD" id="cd01948">
    <property type="entry name" value="EAL"/>
    <property type="match status" value="1"/>
</dbReference>
<evidence type="ECO:0000256" key="2">
    <source>
        <dbReference type="ARBA" id="ARBA00022692"/>
    </source>
</evidence>
<dbReference type="Gene3D" id="3.30.70.270">
    <property type="match status" value="1"/>
</dbReference>
<dbReference type="InterPro" id="IPR029787">
    <property type="entry name" value="Nucleotide_cyclase"/>
</dbReference>
<evidence type="ECO:0000313" key="10">
    <source>
        <dbReference type="EMBL" id="MFC3107052.1"/>
    </source>
</evidence>
<feature type="transmembrane region" description="Helical" evidence="5">
    <location>
        <begin position="165"/>
        <end position="186"/>
    </location>
</feature>
<dbReference type="Proteomes" id="UP001595530">
    <property type="component" value="Unassembled WGS sequence"/>
</dbReference>
<feature type="transmembrane region" description="Helical" evidence="5">
    <location>
        <begin position="287"/>
        <end position="305"/>
    </location>
</feature>
<evidence type="ECO:0000256" key="1">
    <source>
        <dbReference type="ARBA" id="ARBA00004141"/>
    </source>
</evidence>
<feature type="domain" description="GGDEF" evidence="9">
    <location>
        <begin position="790"/>
        <end position="923"/>
    </location>
</feature>
<dbReference type="PANTHER" id="PTHR44757:SF2">
    <property type="entry name" value="BIOFILM ARCHITECTURE MAINTENANCE PROTEIN MBAA"/>
    <property type="match status" value="1"/>
</dbReference>
<dbReference type="InterPro" id="IPR001633">
    <property type="entry name" value="EAL_dom"/>
</dbReference>
<keyword evidence="2 5" id="KW-0812">Transmembrane</keyword>
<keyword evidence="11" id="KW-1185">Reference proteome</keyword>
<protein>
    <submittedName>
        <fullName evidence="10">Amino acid permease</fullName>
    </submittedName>
</protein>
<evidence type="ECO:0000259" key="7">
    <source>
        <dbReference type="PROSITE" id="PS50113"/>
    </source>
</evidence>
<feature type="transmembrane region" description="Helical" evidence="5">
    <location>
        <begin position="55"/>
        <end position="74"/>
    </location>
</feature>
<keyword evidence="4 5" id="KW-0472">Membrane</keyword>
<dbReference type="EMBL" id="JBHRTP010000008">
    <property type="protein sequence ID" value="MFC3107052.1"/>
    <property type="molecule type" value="Genomic_DNA"/>
</dbReference>
<dbReference type="PANTHER" id="PTHR44757">
    <property type="entry name" value="DIGUANYLATE CYCLASE DGCP"/>
    <property type="match status" value="1"/>
</dbReference>
<dbReference type="InterPro" id="IPR035919">
    <property type="entry name" value="EAL_sf"/>
</dbReference>
<comment type="subcellular location">
    <subcellularLocation>
        <location evidence="1">Membrane</location>
        <topology evidence="1">Multi-pass membrane protein</topology>
    </subcellularLocation>
</comment>
<dbReference type="PROSITE" id="PS50887">
    <property type="entry name" value="GGDEF"/>
    <property type="match status" value="1"/>
</dbReference>
<dbReference type="SUPFAM" id="SSF141868">
    <property type="entry name" value="EAL domain-like"/>
    <property type="match status" value="1"/>
</dbReference>
<dbReference type="InterPro" id="IPR052155">
    <property type="entry name" value="Biofilm_reg_signaling"/>
</dbReference>
<sequence>MQSPDYQRPQPQSHPRTIGWLGATALAMGGSNQSLFLLSALFIGQGAIPGQGSATVPLLIAGLLLAWAAAPGWIELVLMYPNRVGGISASCAEAFRPYSPVLANLTGVCYWWGWVPTCGLTAILSASAIHEWYLPDVPVNAMAVSLVVFFASVSLCGIKWVSRLAIPIASLSALLAFISGLAPILAGQIDWQQATSFHLTTPFPGWFGELTSLMAGLYLIGFAAPAFEAAACHVGEMVDPNKTLPRAMLASALLAGVFFIVVPLVWLGTLGEDAMGKDLALVLGPTFAPLFGTAGKAIAIWFMMFSMFSGTLQPLAGASRTLSQLSEDGLLPRILARRSRTDTPWIATLLTAAMAILFLLIGDPIWLIAAANFTYLIGIALPSVAVWLLRRNAPEMPRPYRAPRGTISLGFAAAIMWAVSALLGFEQFGLPTVLIGLAFAYSGSLLYAWRRYADRRLCGLPGIAQTLHLKLTGAMILVMVLDGAGYLLAVSNIPHQQGALMTALSDIFVAVAMLTISVGLVLPGMIAHSAVEISDAAKQLASGTLAEFSRAMRALGRGDLDAAHASVSITPVRARSRDEVGAMAASFNLLQCEVANAATGLDGAREGLRQARHELTNANWNLKQRVGQLRQVEEKLSGILDSIPMVVWSISAAHELLYMNPAAHIIYGRSVAEFTADRTLWTSIVHPDDRTRVMQWLAQVLAAESLALQYRIVRPDGEVRWLEDHARMVRDEHGNPLRLDGVATDISERRLRDERIEYLANFDSLTGLPNRNLFMNRLEQSLIQERRAQGKLGLLFLDIDRFKHINDSFGHAFGDSLLKEFAARLKSVLRERDTVARLGGDEFVIILAGISEYENAARVALKILNAFLQPLSVDGRELHVTTSIGVSVYPEDDDEADALLKHADVAMYRAKDQGRNCFQCYTLEMGSKAVERMELEHALHHALENNEFELHYQPQIDLKSGRVKSVEALIRWHHPELGSVAPLRFIQLAEETGLIIPIGEWVLKTACAQTSAWHRAGYRLTVAVNVSGRQFQQKNMPQLVQSVLDGTGLDAAYLELELTESMLMNDSEATIQILGHLKAIGVGLSIDDFGTGFSSLSYLTRFAIDIIKIDQSFISGLAKKPEAASITLAIIALAKALGLKTVAEGVETAEQLDFLHANGCDAIQGYYFSRPLPADEMTTLLRRGTKLANLAQPLEKVKLAEIEV</sequence>
<evidence type="ECO:0000256" key="3">
    <source>
        <dbReference type="ARBA" id="ARBA00022989"/>
    </source>
</evidence>
<evidence type="ECO:0000259" key="9">
    <source>
        <dbReference type="PROSITE" id="PS50887"/>
    </source>
</evidence>
<evidence type="ECO:0000259" key="8">
    <source>
        <dbReference type="PROSITE" id="PS50883"/>
    </source>
</evidence>
<dbReference type="SUPFAM" id="SSF55073">
    <property type="entry name" value="Nucleotide cyclase"/>
    <property type="match status" value="1"/>
</dbReference>
<dbReference type="Gene3D" id="3.30.450.20">
    <property type="entry name" value="PAS domain"/>
    <property type="match status" value="1"/>
</dbReference>
<dbReference type="RefSeq" id="WP_390330864.1">
    <property type="nucleotide sequence ID" value="NZ_JBHRTP010000008.1"/>
</dbReference>
<dbReference type="InterPro" id="IPR043128">
    <property type="entry name" value="Rev_trsase/Diguanyl_cyclase"/>
</dbReference>
<dbReference type="Gene3D" id="3.20.20.450">
    <property type="entry name" value="EAL domain"/>
    <property type="match status" value="1"/>
</dbReference>
<accession>A0ABV7EZP5</accession>
<dbReference type="NCBIfam" id="TIGR00254">
    <property type="entry name" value="GGDEF"/>
    <property type="match status" value="1"/>
</dbReference>
<dbReference type="InterPro" id="IPR002293">
    <property type="entry name" value="AA/rel_permease1"/>
</dbReference>
<dbReference type="InterPro" id="IPR035965">
    <property type="entry name" value="PAS-like_dom_sf"/>
</dbReference>
<evidence type="ECO:0000256" key="4">
    <source>
        <dbReference type="ARBA" id="ARBA00023136"/>
    </source>
</evidence>
<feature type="transmembrane region" description="Helical" evidence="5">
    <location>
        <begin position="401"/>
        <end position="422"/>
    </location>
</feature>
<evidence type="ECO:0000256" key="5">
    <source>
        <dbReference type="SAM" id="Phobius"/>
    </source>
</evidence>
<dbReference type="Pfam" id="PF13520">
    <property type="entry name" value="AA_permease_2"/>
    <property type="match status" value="1"/>
</dbReference>
<dbReference type="CDD" id="cd00130">
    <property type="entry name" value="PAS"/>
    <property type="match status" value="1"/>
</dbReference>
<keyword evidence="3 5" id="KW-1133">Transmembrane helix</keyword>
<feature type="transmembrane region" description="Helical" evidence="5">
    <location>
        <begin position="428"/>
        <end position="449"/>
    </location>
</feature>
<dbReference type="NCBIfam" id="TIGR00229">
    <property type="entry name" value="sensory_box"/>
    <property type="match status" value="1"/>
</dbReference>
<reference evidence="11" key="1">
    <citation type="journal article" date="2019" name="Int. J. Syst. Evol. Microbiol.">
        <title>The Global Catalogue of Microorganisms (GCM) 10K type strain sequencing project: providing services to taxonomists for standard genome sequencing and annotation.</title>
        <authorList>
            <consortium name="The Broad Institute Genomics Platform"/>
            <consortium name="The Broad Institute Genome Sequencing Center for Infectious Disease"/>
            <person name="Wu L."/>
            <person name="Ma J."/>
        </authorList>
    </citation>
    <scope>NUCLEOTIDE SEQUENCE [LARGE SCALE GENOMIC DNA]</scope>
    <source>
        <strain evidence="11">KCTC 42986</strain>
    </source>
</reference>
<dbReference type="InterPro" id="IPR000160">
    <property type="entry name" value="GGDEF_dom"/>
</dbReference>
<feature type="domain" description="PAS" evidence="6">
    <location>
        <begin position="632"/>
        <end position="704"/>
    </location>
</feature>
<proteinExistence type="predicted"/>
<feature type="transmembrane region" description="Helical" evidence="5">
    <location>
        <begin position="343"/>
        <end position="361"/>
    </location>
</feature>
<feature type="transmembrane region" description="Helical" evidence="5">
    <location>
        <begin position="20"/>
        <end position="43"/>
    </location>
</feature>
<dbReference type="Pfam" id="PF08447">
    <property type="entry name" value="PAS_3"/>
    <property type="match status" value="1"/>
</dbReference>
<dbReference type="Pfam" id="PF00990">
    <property type="entry name" value="GGDEF"/>
    <property type="match status" value="1"/>
</dbReference>
<dbReference type="Pfam" id="PF00563">
    <property type="entry name" value="EAL"/>
    <property type="match status" value="1"/>
</dbReference>
<dbReference type="PROSITE" id="PS50112">
    <property type="entry name" value="PAS"/>
    <property type="match status" value="1"/>
</dbReference>